<dbReference type="OrthoDB" id="10264728at2759"/>
<keyword evidence="5" id="KW-1185">Reference proteome</keyword>
<organism evidence="4 5">
    <name type="scientific">Pseudocohnilembus persalinus</name>
    <name type="common">Ciliate</name>
    <dbReference type="NCBI Taxonomy" id="266149"/>
    <lineage>
        <taxon>Eukaryota</taxon>
        <taxon>Sar</taxon>
        <taxon>Alveolata</taxon>
        <taxon>Ciliophora</taxon>
        <taxon>Intramacronucleata</taxon>
        <taxon>Oligohymenophorea</taxon>
        <taxon>Scuticociliatia</taxon>
        <taxon>Philasterida</taxon>
        <taxon>Pseudocohnilembidae</taxon>
        <taxon>Pseudocohnilembus</taxon>
    </lineage>
</organism>
<dbReference type="AlphaFoldDB" id="A0A0V0QNP9"/>
<dbReference type="CDD" id="cd04301">
    <property type="entry name" value="NAT_SF"/>
    <property type="match status" value="1"/>
</dbReference>
<dbReference type="GO" id="GO:0031416">
    <property type="term" value="C:NatB complex"/>
    <property type="evidence" value="ECO:0007669"/>
    <property type="project" value="TreeGrafter"/>
</dbReference>
<dbReference type="Pfam" id="PF00583">
    <property type="entry name" value="Acetyltransf_1"/>
    <property type="match status" value="1"/>
</dbReference>
<dbReference type="PANTHER" id="PTHR45910:SF1">
    <property type="entry name" value="N-ALPHA-ACETYLTRANSFERASE 20"/>
    <property type="match status" value="1"/>
</dbReference>
<dbReference type="Gene3D" id="3.40.630.30">
    <property type="match status" value="1"/>
</dbReference>
<keyword evidence="1 4" id="KW-0808">Transferase</keyword>
<sequence>MATIKPFSLFDQLDYNNINLDICTETFGTHFYSKYISKWNEYCITMRNCTGRCQAYLLGKVEGDRDNDEKKNWHGHVTAITVEPDSRRQGIARFLMDYLEQVSEKFDSWYVDLFVRPSNNVAVGMYKMLGYEIYQVVNKYYCNQLGKEEDSYDMRKSLSRDVNKITSKPTGKTIEPSDLEFH</sequence>
<dbReference type="OMA" id="EQHPSMR"/>
<dbReference type="GO" id="GO:0004596">
    <property type="term" value="F:protein-N-terminal amino-acid acetyltransferase activity"/>
    <property type="evidence" value="ECO:0007669"/>
    <property type="project" value="TreeGrafter"/>
</dbReference>
<comment type="caution">
    <text evidence="4">The sequence shown here is derived from an EMBL/GenBank/DDBJ whole genome shotgun (WGS) entry which is preliminary data.</text>
</comment>
<dbReference type="PANTHER" id="PTHR45910">
    <property type="entry name" value="N-ALPHA-ACETYLTRANSFERASE 20"/>
    <property type="match status" value="1"/>
</dbReference>
<dbReference type="InterPro" id="IPR000182">
    <property type="entry name" value="GNAT_dom"/>
</dbReference>
<accession>A0A0V0QNP9</accession>
<evidence type="ECO:0000256" key="2">
    <source>
        <dbReference type="ARBA" id="ARBA00023315"/>
    </source>
</evidence>
<evidence type="ECO:0000259" key="3">
    <source>
        <dbReference type="PROSITE" id="PS51186"/>
    </source>
</evidence>
<proteinExistence type="predicted"/>
<dbReference type="InParanoid" id="A0A0V0QNP9"/>
<dbReference type="EMBL" id="LDAU01000124">
    <property type="protein sequence ID" value="KRX03890.1"/>
    <property type="molecule type" value="Genomic_DNA"/>
</dbReference>
<evidence type="ECO:0000256" key="1">
    <source>
        <dbReference type="ARBA" id="ARBA00022679"/>
    </source>
</evidence>
<dbReference type="Proteomes" id="UP000054937">
    <property type="component" value="Unassembled WGS sequence"/>
</dbReference>
<dbReference type="InterPro" id="IPR051646">
    <property type="entry name" value="NatB_acetyltransferase_subunit"/>
</dbReference>
<dbReference type="SUPFAM" id="SSF55729">
    <property type="entry name" value="Acyl-CoA N-acyltransferases (Nat)"/>
    <property type="match status" value="1"/>
</dbReference>
<reference evidence="4 5" key="1">
    <citation type="journal article" date="2015" name="Sci. Rep.">
        <title>Genome of the facultative scuticociliatosis pathogen Pseudocohnilembus persalinus provides insight into its virulence through horizontal gene transfer.</title>
        <authorList>
            <person name="Xiong J."/>
            <person name="Wang G."/>
            <person name="Cheng J."/>
            <person name="Tian M."/>
            <person name="Pan X."/>
            <person name="Warren A."/>
            <person name="Jiang C."/>
            <person name="Yuan D."/>
            <person name="Miao W."/>
        </authorList>
    </citation>
    <scope>NUCLEOTIDE SEQUENCE [LARGE SCALE GENOMIC DNA]</scope>
    <source>
        <strain evidence="4">36N120E</strain>
    </source>
</reference>
<keyword evidence="2 4" id="KW-0012">Acyltransferase</keyword>
<evidence type="ECO:0000313" key="5">
    <source>
        <dbReference type="Proteomes" id="UP000054937"/>
    </source>
</evidence>
<dbReference type="FunCoup" id="A0A0V0QNP9">
    <property type="interactions" value="368"/>
</dbReference>
<protein>
    <submittedName>
        <fullName evidence="4">Acyl-CoA N-acyltransferase</fullName>
    </submittedName>
</protein>
<dbReference type="PROSITE" id="PS51186">
    <property type="entry name" value="GNAT"/>
    <property type="match status" value="1"/>
</dbReference>
<feature type="domain" description="N-acetyltransferase" evidence="3">
    <location>
        <begin position="2"/>
        <end position="159"/>
    </location>
</feature>
<evidence type="ECO:0000313" key="4">
    <source>
        <dbReference type="EMBL" id="KRX03890.1"/>
    </source>
</evidence>
<dbReference type="InterPro" id="IPR016181">
    <property type="entry name" value="Acyl_CoA_acyltransferase"/>
</dbReference>
<gene>
    <name evidence="4" type="ORF">PPERSA_04768</name>
</gene>
<name>A0A0V0QNP9_PSEPJ</name>